<feature type="zinc finger region" description="C3H1-type" evidence="4">
    <location>
        <begin position="269"/>
        <end position="291"/>
    </location>
</feature>
<feature type="compositionally biased region" description="Polar residues" evidence="5">
    <location>
        <begin position="27"/>
        <end position="37"/>
    </location>
</feature>
<feature type="region of interest" description="Disordered" evidence="5">
    <location>
        <begin position="24"/>
        <end position="67"/>
    </location>
</feature>
<feature type="compositionally biased region" description="Polar residues" evidence="5">
    <location>
        <begin position="135"/>
        <end position="151"/>
    </location>
</feature>
<keyword evidence="1 4" id="KW-0479">Metal-binding</keyword>
<dbReference type="Pfam" id="PF00642">
    <property type="entry name" value="zf-CCCH"/>
    <property type="match status" value="1"/>
</dbReference>
<feature type="compositionally biased region" description="Low complexity" evidence="5">
    <location>
        <begin position="114"/>
        <end position="125"/>
    </location>
</feature>
<dbReference type="AlphaFoldDB" id="A0AAJ8MIK2"/>
<dbReference type="SUPFAM" id="SSF90229">
    <property type="entry name" value="CCCH zinc finger"/>
    <property type="match status" value="1"/>
</dbReference>
<feature type="zinc finger region" description="C3H1-type" evidence="4">
    <location>
        <begin position="237"/>
        <end position="265"/>
    </location>
</feature>
<evidence type="ECO:0000256" key="4">
    <source>
        <dbReference type="PROSITE-ProRule" id="PRU00723"/>
    </source>
</evidence>
<dbReference type="PROSITE" id="PS50103">
    <property type="entry name" value="ZF_C3H1"/>
    <property type="match status" value="4"/>
</dbReference>
<feature type="compositionally biased region" description="Polar residues" evidence="5">
    <location>
        <begin position="201"/>
        <end position="210"/>
    </location>
</feature>
<keyword evidence="2 4" id="KW-0863">Zinc-finger</keyword>
<feature type="region of interest" description="Disordered" evidence="5">
    <location>
        <begin position="391"/>
        <end position="502"/>
    </location>
</feature>
<dbReference type="Proteomes" id="UP000078595">
    <property type="component" value="Chromosome 9"/>
</dbReference>
<feature type="zinc finger region" description="C3H1-type" evidence="4">
    <location>
        <begin position="292"/>
        <end position="319"/>
    </location>
</feature>
<gene>
    <name evidence="7" type="ORF">I303_107367</name>
</gene>
<dbReference type="SMART" id="SM00356">
    <property type="entry name" value="ZnF_C3H1"/>
    <property type="match status" value="5"/>
</dbReference>
<evidence type="ECO:0000256" key="5">
    <source>
        <dbReference type="SAM" id="MobiDB-lite"/>
    </source>
</evidence>
<feature type="compositionally biased region" description="Acidic residues" evidence="5">
    <location>
        <begin position="490"/>
        <end position="502"/>
    </location>
</feature>
<feature type="compositionally biased region" description="Acidic residues" evidence="5">
    <location>
        <begin position="413"/>
        <end position="461"/>
    </location>
</feature>
<feature type="region of interest" description="Disordered" evidence="5">
    <location>
        <begin position="75"/>
        <end position="94"/>
    </location>
</feature>
<feature type="region of interest" description="Disordered" evidence="5">
    <location>
        <begin position="100"/>
        <end position="171"/>
    </location>
</feature>
<evidence type="ECO:0000256" key="3">
    <source>
        <dbReference type="ARBA" id="ARBA00022833"/>
    </source>
</evidence>
<keyword evidence="8" id="KW-1185">Reference proteome</keyword>
<dbReference type="GO" id="GO:0008270">
    <property type="term" value="F:zinc ion binding"/>
    <property type="evidence" value="ECO:0007669"/>
    <property type="project" value="UniProtKB-KW"/>
</dbReference>
<evidence type="ECO:0000313" key="7">
    <source>
        <dbReference type="EMBL" id="WWC64756.1"/>
    </source>
</evidence>
<evidence type="ECO:0000256" key="2">
    <source>
        <dbReference type="ARBA" id="ARBA00022771"/>
    </source>
</evidence>
<dbReference type="Gene3D" id="4.10.1000.10">
    <property type="entry name" value="Zinc finger, CCCH-type"/>
    <property type="match status" value="1"/>
</dbReference>
<proteinExistence type="predicted"/>
<feature type="domain" description="C3H1-type" evidence="6">
    <location>
        <begin position="292"/>
        <end position="319"/>
    </location>
</feature>
<dbReference type="InterPro" id="IPR036855">
    <property type="entry name" value="Znf_CCCH_sf"/>
</dbReference>
<accession>A0AAJ8MIK2</accession>
<dbReference type="Gene3D" id="6.10.250.3220">
    <property type="match status" value="1"/>
</dbReference>
<dbReference type="InterPro" id="IPR000571">
    <property type="entry name" value="Znf_CCCH"/>
</dbReference>
<dbReference type="GeneID" id="28970468"/>
<protein>
    <recommendedName>
        <fullName evidence="6">C3H1-type domain-containing protein</fullName>
    </recommendedName>
</protein>
<dbReference type="PANTHER" id="PTHR46156:SF1">
    <property type="entry name" value="ZINC FINGER CCCH DOMAIN-CONTAINING PROTEIN 3"/>
    <property type="match status" value="1"/>
</dbReference>
<sequence>MAPLTAAEKQKILLQQEIAKLSGAISRHSTTPTNSNYHPYRGRSAPRGYAANRARGRGRGGRGGGSYALDLRQINKQSSSAEPSRPSSSASTYHTTKIEEKEAGEVDPSPPASDPAAGPSSVAPANWVKGKGKSGNMSLMTAEKSAQLQGQRQRKPKLPPQIQMINSESTSSGDKRVIIDGVVFQFEQDGKKLTRIGDAPSPSNTSTPTRKSLRFGGERYRRTSRGNLVSRRNGSTSKSKQLCRYFTKTGQCNFGLTCPHIHDPMKVTICPRHLRGSCSLGPTCPLSHTPSPHNTPSCVRFQATSTCSKPNCPYPHVRVSPDAPVCDDFARIGWCDKEAGTCENLHVWECQEFREKGTCSKNGKCGLRHVVRAVTNKSVIQETIDTVHKAGEGGFEEQDSFIEFDQGSPELVSDGEEEEGKAETSVSEEEISSDEEQDEEEDDGEDDEALSSEEDQSEDEVISSSHHDNGKYIVTSSPSAHPPSDKMDTDEVDEDAVLDVVF</sequence>
<feature type="zinc finger region" description="C3H1-type" evidence="4">
    <location>
        <begin position="320"/>
        <end position="349"/>
    </location>
</feature>
<dbReference type="EMBL" id="CP144538">
    <property type="protein sequence ID" value="WWC64756.1"/>
    <property type="molecule type" value="Genomic_DNA"/>
</dbReference>
<organism evidence="7 8">
    <name type="scientific">Kwoniella dejecticola CBS 10117</name>
    <dbReference type="NCBI Taxonomy" id="1296121"/>
    <lineage>
        <taxon>Eukaryota</taxon>
        <taxon>Fungi</taxon>
        <taxon>Dikarya</taxon>
        <taxon>Basidiomycota</taxon>
        <taxon>Agaricomycotina</taxon>
        <taxon>Tremellomycetes</taxon>
        <taxon>Tremellales</taxon>
        <taxon>Cryptococcaceae</taxon>
        <taxon>Kwoniella</taxon>
    </lineage>
</organism>
<dbReference type="RefSeq" id="XP_065825642.1">
    <property type="nucleotide sequence ID" value="XM_065969570.1"/>
</dbReference>
<feature type="domain" description="C3H1-type" evidence="6">
    <location>
        <begin position="237"/>
        <end position="265"/>
    </location>
</feature>
<feature type="compositionally biased region" description="Low complexity" evidence="5">
    <location>
        <begin position="78"/>
        <end position="91"/>
    </location>
</feature>
<evidence type="ECO:0000313" key="8">
    <source>
        <dbReference type="Proteomes" id="UP000078595"/>
    </source>
</evidence>
<feature type="region of interest" description="Disordered" evidence="5">
    <location>
        <begin position="193"/>
        <end position="212"/>
    </location>
</feature>
<dbReference type="KEGG" id="kdj:28970468"/>
<dbReference type="PANTHER" id="PTHR46156">
    <property type="entry name" value="CCCH ZINGC FINGER"/>
    <property type="match status" value="1"/>
</dbReference>
<keyword evidence="3 4" id="KW-0862">Zinc</keyword>
<evidence type="ECO:0000256" key="1">
    <source>
        <dbReference type="ARBA" id="ARBA00022723"/>
    </source>
</evidence>
<feature type="domain" description="C3H1-type" evidence="6">
    <location>
        <begin position="320"/>
        <end position="349"/>
    </location>
</feature>
<dbReference type="GO" id="GO:0005634">
    <property type="term" value="C:nucleus"/>
    <property type="evidence" value="ECO:0007669"/>
    <property type="project" value="TreeGrafter"/>
</dbReference>
<evidence type="ECO:0000259" key="6">
    <source>
        <dbReference type="PROSITE" id="PS50103"/>
    </source>
</evidence>
<reference evidence="7" key="2">
    <citation type="submission" date="2024-02" db="EMBL/GenBank/DDBJ databases">
        <title>Comparative genomics of Cryptococcus and Kwoniella reveals pathogenesis evolution and contrasting modes of karyotype evolution via chromosome fusion or intercentromeric recombination.</title>
        <authorList>
            <person name="Coelho M.A."/>
            <person name="David-Palma M."/>
            <person name="Shea T."/>
            <person name="Bowers K."/>
            <person name="McGinley-Smith S."/>
            <person name="Mohammad A.W."/>
            <person name="Gnirke A."/>
            <person name="Yurkov A.M."/>
            <person name="Nowrousian M."/>
            <person name="Sun S."/>
            <person name="Cuomo C.A."/>
            <person name="Heitman J."/>
        </authorList>
    </citation>
    <scope>NUCLEOTIDE SEQUENCE</scope>
    <source>
        <strain evidence="7">CBS 10117</strain>
    </source>
</reference>
<reference evidence="7" key="1">
    <citation type="submission" date="2013-07" db="EMBL/GenBank/DDBJ databases">
        <authorList>
            <consortium name="The Broad Institute Genome Sequencing Platform"/>
            <person name="Cuomo C."/>
            <person name="Litvintseva A."/>
            <person name="Chen Y."/>
            <person name="Heitman J."/>
            <person name="Sun S."/>
            <person name="Springer D."/>
            <person name="Dromer F."/>
            <person name="Young S.K."/>
            <person name="Zeng Q."/>
            <person name="Gargeya S."/>
            <person name="Fitzgerald M."/>
            <person name="Abouelleil A."/>
            <person name="Alvarado L."/>
            <person name="Berlin A.M."/>
            <person name="Chapman S.B."/>
            <person name="Dewar J."/>
            <person name="Goldberg J."/>
            <person name="Griggs A."/>
            <person name="Gujja S."/>
            <person name="Hansen M."/>
            <person name="Howarth C."/>
            <person name="Imamovic A."/>
            <person name="Larimer J."/>
            <person name="McCowan C."/>
            <person name="Murphy C."/>
            <person name="Pearson M."/>
            <person name="Priest M."/>
            <person name="Roberts A."/>
            <person name="Saif S."/>
            <person name="Shea T."/>
            <person name="Sykes S."/>
            <person name="Wortman J."/>
            <person name="Nusbaum C."/>
            <person name="Birren B."/>
        </authorList>
    </citation>
    <scope>NUCLEOTIDE SEQUENCE</scope>
    <source>
        <strain evidence="7">CBS 10117</strain>
    </source>
</reference>
<feature type="domain" description="C3H1-type" evidence="6">
    <location>
        <begin position="269"/>
        <end position="291"/>
    </location>
</feature>
<name>A0AAJ8MIK2_9TREE</name>